<dbReference type="OrthoDB" id="9802901at2"/>
<reference evidence="2 3" key="1">
    <citation type="submission" date="2019-03" db="EMBL/GenBank/DDBJ databases">
        <title>Draft genome sequences of novel Actinobacteria.</title>
        <authorList>
            <person name="Sahin N."/>
            <person name="Ay H."/>
            <person name="Saygin H."/>
        </authorList>
    </citation>
    <scope>NUCLEOTIDE SEQUENCE [LARGE SCALE GENOMIC DNA]</scope>
    <source>
        <strain evidence="2 3">H3C3</strain>
    </source>
</reference>
<accession>A0A4V2YZL2</accession>
<dbReference type="PANTHER" id="PTHR33877">
    <property type="entry name" value="SLL1193 PROTEIN"/>
    <property type="match status" value="1"/>
</dbReference>
<dbReference type="RefSeq" id="WP_131888749.1">
    <property type="nucleotide sequence ID" value="NZ_SMKU01000002.1"/>
</dbReference>
<gene>
    <name evidence="2" type="ORF">E1298_00730</name>
</gene>
<name>A0A4V2YZL2_9ACTN</name>
<dbReference type="InterPro" id="IPR002711">
    <property type="entry name" value="HNH"/>
</dbReference>
<protein>
    <submittedName>
        <fullName evidence="2">HNH endonuclease</fullName>
    </submittedName>
</protein>
<keyword evidence="3" id="KW-1185">Reference proteome</keyword>
<evidence type="ECO:0000313" key="3">
    <source>
        <dbReference type="Proteomes" id="UP000294513"/>
    </source>
</evidence>
<dbReference type="SMART" id="SM00507">
    <property type="entry name" value="HNHc"/>
    <property type="match status" value="1"/>
</dbReference>
<evidence type="ECO:0000313" key="2">
    <source>
        <dbReference type="EMBL" id="TDD97587.1"/>
    </source>
</evidence>
<organism evidence="2 3">
    <name type="scientific">Actinomadura rubrisoli</name>
    <dbReference type="NCBI Taxonomy" id="2530368"/>
    <lineage>
        <taxon>Bacteria</taxon>
        <taxon>Bacillati</taxon>
        <taxon>Actinomycetota</taxon>
        <taxon>Actinomycetes</taxon>
        <taxon>Streptosporangiales</taxon>
        <taxon>Thermomonosporaceae</taxon>
        <taxon>Actinomadura</taxon>
    </lineage>
</organism>
<dbReference type="Gene3D" id="1.10.30.50">
    <property type="match status" value="1"/>
</dbReference>
<dbReference type="InterPro" id="IPR052892">
    <property type="entry name" value="NA-targeting_endonuclease"/>
</dbReference>
<dbReference type="Pfam" id="PF01844">
    <property type="entry name" value="HNH"/>
    <property type="match status" value="1"/>
</dbReference>
<dbReference type="GO" id="GO:0008270">
    <property type="term" value="F:zinc ion binding"/>
    <property type="evidence" value="ECO:0007669"/>
    <property type="project" value="InterPro"/>
</dbReference>
<evidence type="ECO:0000259" key="1">
    <source>
        <dbReference type="SMART" id="SM00507"/>
    </source>
</evidence>
<proteinExistence type="predicted"/>
<dbReference type="InterPro" id="IPR003615">
    <property type="entry name" value="HNH_nuc"/>
</dbReference>
<keyword evidence="2" id="KW-0378">Hydrolase</keyword>
<dbReference type="Proteomes" id="UP000294513">
    <property type="component" value="Unassembled WGS sequence"/>
</dbReference>
<dbReference type="CDD" id="cd00085">
    <property type="entry name" value="HNHc"/>
    <property type="match status" value="1"/>
</dbReference>
<dbReference type="GO" id="GO:0004519">
    <property type="term" value="F:endonuclease activity"/>
    <property type="evidence" value="ECO:0007669"/>
    <property type="project" value="UniProtKB-KW"/>
</dbReference>
<dbReference type="AlphaFoldDB" id="A0A4V2YZL2"/>
<feature type="domain" description="HNH nuclease" evidence="1">
    <location>
        <begin position="6"/>
        <end position="60"/>
    </location>
</feature>
<dbReference type="GO" id="GO:0003676">
    <property type="term" value="F:nucleic acid binding"/>
    <property type="evidence" value="ECO:0007669"/>
    <property type="project" value="InterPro"/>
</dbReference>
<dbReference type="EMBL" id="SMKU01000002">
    <property type="protein sequence ID" value="TDD97587.1"/>
    <property type="molecule type" value="Genomic_DNA"/>
</dbReference>
<sequence length="219" mass="24023">MAVSKKLRFEVFRRDGFTCRYCGRTAVDGAVLEPDHVVPRARGGKDVATNLVTACESCNSGKSDTPLESPPIDDVPFDLFRRACNERGITPPAGHLMDTDSAVDEDTTFLAGRRSLAYQVLGMANDWDRRHAVQQALRAAAPHEPTQEELDLCAGVIAAESAFCDLERLCEILMGFLHAIPGGRQTWVDAVAFLKETKDGHLRPTDIIEEAVNRILTSV</sequence>
<keyword evidence="2" id="KW-0540">Nuclease</keyword>
<dbReference type="PANTHER" id="PTHR33877:SF2">
    <property type="entry name" value="OS07G0170200 PROTEIN"/>
    <property type="match status" value="1"/>
</dbReference>
<comment type="caution">
    <text evidence="2">The sequence shown here is derived from an EMBL/GenBank/DDBJ whole genome shotgun (WGS) entry which is preliminary data.</text>
</comment>
<keyword evidence="2" id="KW-0255">Endonuclease</keyword>